<comment type="similarity">
    <text evidence="2">Belongs to the ribonuclease N1/T1 family.</text>
</comment>
<comment type="caution">
    <text evidence="9">The sequence shown here is derived from an EMBL/GenBank/DDBJ whole genome shotgun (WGS) entry which is preliminary data.</text>
</comment>
<keyword evidence="8" id="KW-0812">Transmembrane</keyword>
<evidence type="ECO:0000256" key="4">
    <source>
        <dbReference type="ARBA" id="ARBA00022525"/>
    </source>
</evidence>
<dbReference type="InterPro" id="IPR001887">
    <property type="entry name" value="Barnase"/>
</dbReference>
<evidence type="ECO:0000256" key="3">
    <source>
        <dbReference type="ARBA" id="ARBA00022214"/>
    </source>
</evidence>
<keyword evidence="8" id="KW-0472">Membrane</keyword>
<dbReference type="Proteomes" id="UP001158050">
    <property type="component" value="Unassembled WGS sequence"/>
</dbReference>
<keyword evidence="10" id="KW-1185">Reference proteome</keyword>
<protein>
    <recommendedName>
        <fullName evidence="3">Ribonuclease</fullName>
    </recommendedName>
</protein>
<evidence type="ECO:0000313" key="10">
    <source>
        <dbReference type="Proteomes" id="UP001158050"/>
    </source>
</evidence>
<sequence length="179" mass="20585">MNPKLKTLFFFLIGAFAGILTMYLISNYKIEKRNQYAQETTHIDNYNESGKEDSDSPKKPEKKYQNQSNDNSIEELTDDDKVIAYVKSNHKLPDFYITKSEAKSQGWNPSKGNLCDVLPGKAIGGDQFSNREKQLPKGEQYYEADVNYDCGNRGADRIVFTKNGDVWLTKNHYQSFEKQ</sequence>
<evidence type="ECO:0000313" key="9">
    <source>
        <dbReference type="EMBL" id="SMP94292.1"/>
    </source>
</evidence>
<evidence type="ECO:0000256" key="1">
    <source>
        <dbReference type="ARBA" id="ARBA00004613"/>
    </source>
</evidence>
<keyword evidence="8" id="KW-1133">Transmembrane helix</keyword>
<feature type="compositionally biased region" description="Basic and acidic residues" evidence="7">
    <location>
        <begin position="49"/>
        <end position="64"/>
    </location>
</feature>
<dbReference type="RefSeq" id="WP_283417163.1">
    <property type="nucleotide sequence ID" value="NZ_FXUO01000005.1"/>
</dbReference>
<dbReference type="Pfam" id="PF00545">
    <property type="entry name" value="Ribonuclease"/>
    <property type="match status" value="1"/>
</dbReference>
<evidence type="ECO:0000256" key="2">
    <source>
        <dbReference type="ARBA" id="ARBA00009006"/>
    </source>
</evidence>
<reference evidence="9 10" key="1">
    <citation type="submission" date="2017-05" db="EMBL/GenBank/DDBJ databases">
        <authorList>
            <person name="Varghese N."/>
            <person name="Submissions S."/>
        </authorList>
    </citation>
    <scope>NUCLEOTIDE SEQUENCE [LARGE SCALE GENOMIC DNA]</scope>
    <source>
        <strain evidence="9 10">DSM 18015</strain>
    </source>
</reference>
<evidence type="ECO:0000256" key="6">
    <source>
        <dbReference type="ARBA" id="ARBA00022801"/>
    </source>
</evidence>
<accession>A0ABY1R651</accession>
<feature type="transmembrane region" description="Helical" evidence="8">
    <location>
        <begin position="6"/>
        <end position="25"/>
    </location>
</feature>
<evidence type="ECO:0000256" key="7">
    <source>
        <dbReference type="SAM" id="MobiDB-lite"/>
    </source>
</evidence>
<evidence type="ECO:0000256" key="5">
    <source>
        <dbReference type="ARBA" id="ARBA00022722"/>
    </source>
</evidence>
<gene>
    <name evidence="9" type="ORF">SAMN05421679_105344</name>
</gene>
<organism evidence="9 10">
    <name type="scientific">Epilithonimonas pallida</name>
    <dbReference type="NCBI Taxonomy" id="373671"/>
    <lineage>
        <taxon>Bacteria</taxon>
        <taxon>Pseudomonadati</taxon>
        <taxon>Bacteroidota</taxon>
        <taxon>Flavobacteriia</taxon>
        <taxon>Flavobacteriales</taxon>
        <taxon>Weeksellaceae</taxon>
        <taxon>Chryseobacterium group</taxon>
        <taxon>Epilithonimonas</taxon>
    </lineage>
</organism>
<evidence type="ECO:0000256" key="8">
    <source>
        <dbReference type="SAM" id="Phobius"/>
    </source>
</evidence>
<proteinExistence type="inferred from homology"/>
<dbReference type="SUPFAM" id="SSF53933">
    <property type="entry name" value="Microbial ribonucleases"/>
    <property type="match status" value="1"/>
</dbReference>
<keyword evidence="4" id="KW-0964">Secreted</keyword>
<name>A0ABY1R651_9FLAO</name>
<dbReference type="EMBL" id="FXUO01000005">
    <property type="protein sequence ID" value="SMP94292.1"/>
    <property type="molecule type" value="Genomic_DNA"/>
</dbReference>
<feature type="region of interest" description="Disordered" evidence="7">
    <location>
        <begin position="42"/>
        <end position="76"/>
    </location>
</feature>
<keyword evidence="5" id="KW-0540">Nuclease</keyword>
<keyword evidence="6" id="KW-0378">Hydrolase</keyword>
<dbReference type="Gene3D" id="3.10.450.30">
    <property type="entry name" value="Microbial ribonucleases"/>
    <property type="match status" value="1"/>
</dbReference>
<dbReference type="InterPro" id="IPR000026">
    <property type="entry name" value="N1-like"/>
</dbReference>
<comment type="subcellular location">
    <subcellularLocation>
        <location evidence="1">Secreted</location>
    </subcellularLocation>
</comment>
<dbReference type="InterPro" id="IPR016191">
    <property type="entry name" value="Ribonuclease/ribotoxin"/>
</dbReference>
<dbReference type="PRINTS" id="PR00117">
    <property type="entry name" value="BARNASE"/>
</dbReference>